<evidence type="ECO:0000259" key="9">
    <source>
        <dbReference type="Pfam" id="PF02771"/>
    </source>
</evidence>
<dbReference type="InterPro" id="IPR037069">
    <property type="entry name" value="AcylCoA_DH/ox_N_sf"/>
</dbReference>
<feature type="domain" description="Acyl-CoA dehydrogenase/oxidase N-terminal" evidence="9">
    <location>
        <begin position="7"/>
        <end position="87"/>
    </location>
</feature>
<accession>A0A974NTH1</accession>
<keyword evidence="4 6" id="KW-0274">FAD</keyword>
<keyword evidence="5 6" id="KW-0560">Oxidoreductase</keyword>
<feature type="domain" description="Acyl-CoA dehydrogenase/oxidase C-terminal" evidence="7">
    <location>
        <begin position="219"/>
        <end position="337"/>
    </location>
</feature>
<dbReference type="Pfam" id="PF02771">
    <property type="entry name" value="Acyl-CoA_dh_N"/>
    <property type="match status" value="1"/>
</dbReference>
<evidence type="ECO:0000256" key="2">
    <source>
        <dbReference type="ARBA" id="ARBA00009347"/>
    </source>
</evidence>
<dbReference type="Proteomes" id="UP000595894">
    <property type="component" value="Chromosome"/>
</dbReference>
<evidence type="ECO:0000256" key="1">
    <source>
        <dbReference type="ARBA" id="ARBA00001974"/>
    </source>
</evidence>
<dbReference type="Pfam" id="PF02770">
    <property type="entry name" value="Acyl-CoA_dh_M"/>
    <property type="match status" value="1"/>
</dbReference>
<sequence>MDFTLGEDRQALVDVLSRSLRERYSIARRRAAAKETPGHDRETWGQLAEIGAIGALFDEARGGFGGSPFDVVAVFETLGNALVGEPVLATLMAGSVLPTNVLEAVIAGETIPTIALYEPQSRYDWTDVQTRATTDGDGWRLNGAKAVVSFGEAADLLVVSARTEDGTFGLFVVPAKTEGVEIRGYATNDGQRAADIRLIDVAAPGDARIGGEQEAARAVALGTLAVCAESVGIMTWLKDTTLEYLRTRVQFGAPIGRNQALQHRMAEVLIEIEQSRSAVINAAAAFDGDTLARDTALAAAKYSIGTNATRVAEESIQLHGGIGMTAELELSHYAKRAIMIDHDLGDADHHLSRYIALTAAA</sequence>
<dbReference type="Gene3D" id="2.40.110.10">
    <property type="entry name" value="Butyryl-CoA Dehydrogenase, subunit A, domain 2"/>
    <property type="match status" value="1"/>
</dbReference>
<feature type="domain" description="Acyl-CoA oxidase/dehydrogenase middle" evidence="8">
    <location>
        <begin position="114"/>
        <end position="196"/>
    </location>
</feature>
<evidence type="ECO:0000313" key="11">
    <source>
        <dbReference type="Proteomes" id="UP000595894"/>
    </source>
</evidence>
<evidence type="ECO:0000259" key="7">
    <source>
        <dbReference type="Pfam" id="PF00441"/>
    </source>
</evidence>
<comment type="cofactor">
    <cofactor evidence="1 6">
        <name>FAD</name>
        <dbReference type="ChEBI" id="CHEBI:57692"/>
    </cofactor>
</comment>
<dbReference type="AlphaFoldDB" id="A0A974NTH1"/>
<dbReference type="InterPro" id="IPR013786">
    <property type="entry name" value="AcylCoA_DH/ox_N"/>
</dbReference>
<dbReference type="InterPro" id="IPR009100">
    <property type="entry name" value="AcylCoA_DH/oxidase_NM_dom_sf"/>
</dbReference>
<dbReference type="GO" id="GO:0050660">
    <property type="term" value="F:flavin adenine dinucleotide binding"/>
    <property type="evidence" value="ECO:0007669"/>
    <property type="project" value="InterPro"/>
</dbReference>
<dbReference type="CDD" id="cd00567">
    <property type="entry name" value="ACAD"/>
    <property type="match status" value="1"/>
</dbReference>
<dbReference type="EMBL" id="CP061035">
    <property type="protein sequence ID" value="QQV76714.1"/>
    <property type="molecule type" value="Genomic_DNA"/>
</dbReference>
<dbReference type="KEGG" id="sari:H5J25_15020"/>
<dbReference type="InterPro" id="IPR036250">
    <property type="entry name" value="AcylCo_DH-like_C"/>
</dbReference>
<evidence type="ECO:0000256" key="6">
    <source>
        <dbReference type="RuleBase" id="RU362125"/>
    </source>
</evidence>
<proteinExistence type="inferred from homology"/>
<dbReference type="GO" id="GO:0003995">
    <property type="term" value="F:acyl-CoA dehydrogenase activity"/>
    <property type="evidence" value="ECO:0007669"/>
    <property type="project" value="TreeGrafter"/>
</dbReference>
<dbReference type="InterPro" id="IPR009075">
    <property type="entry name" value="AcylCo_DH/oxidase_C"/>
</dbReference>
<gene>
    <name evidence="10" type="ORF">H5J25_15020</name>
</gene>
<dbReference type="PANTHER" id="PTHR43884">
    <property type="entry name" value="ACYL-COA DEHYDROGENASE"/>
    <property type="match status" value="1"/>
</dbReference>
<name>A0A974NTH1_9SPHN</name>
<dbReference type="Pfam" id="PF00441">
    <property type="entry name" value="Acyl-CoA_dh_1"/>
    <property type="match status" value="1"/>
</dbReference>
<evidence type="ECO:0000313" key="10">
    <source>
        <dbReference type="EMBL" id="QQV76714.1"/>
    </source>
</evidence>
<keyword evidence="11" id="KW-1185">Reference proteome</keyword>
<dbReference type="InterPro" id="IPR046373">
    <property type="entry name" value="Acyl-CoA_Oxase/DH_mid-dom_sf"/>
</dbReference>
<dbReference type="InterPro" id="IPR006091">
    <property type="entry name" value="Acyl-CoA_Oxase/DH_mid-dom"/>
</dbReference>
<evidence type="ECO:0000256" key="3">
    <source>
        <dbReference type="ARBA" id="ARBA00022630"/>
    </source>
</evidence>
<organism evidence="10 11">
    <name type="scientific">Sphingomonas aliaeris</name>
    <dbReference type="NCBI Taxonomy" id="2759526"/>
    <lineage>
        <taxon>Bacteria</taxon>
        <taxon>Pseudomonadati</taxon>
        <taxon>Pseudomonadota</taxon>
        <taxon>Alphaproteobacteria</taxon>
        <taxon>Sphingomonadales</taxon>
        <taxon>Sphingomonadaceae</taxon>
        <taxon>Sphingomonas</taxon>
    </lineage>
</organism>
<reference evidence="11" key="1">
    <citation type="submission" date="2020-09" db="EMBL/GenBank/DDBJ databases">
        <title>Sphingomonas sp., a new species isolated from pork steak.</title>
        <authorList>
            <person name="Heidler von Heilborn D."/>
        </authorList>
    </citation>
    <scope>NUCLEOTIDE SEQUENCE [LARGE SCALE GENOMIC DNA]</scope>
</reference>
<dbReference type="Gene3D" id="1.20.140.10">
    <property type="entry name" value="Butyryl-CoA Dehydrogenase, subunit A, domain 3"/>
    <property type="match status" value="1"/>
</dbReference>
<dbReference type="Gene3D" id="1.10.540.10">
    <property type="entry name" value="Acyl-CoA dehydrogenase/oxidase, N-terminal domain"/>
    <property type="match status" value="1"/>
</dbReference>
<comment type="similarity">
    <text evidence="2 6">Belongs to the acyl-CoA dehydrogenase family.</text>
</comment>
<dbReference type="PANTHER" id="PTHR43884:SF20">
    <property type="entry name" value="ACYL-COA DEHYDROGENASE FADE28"/>
    <property type="match status" value="1"/>
</dbReference>
<dbReference type="RefSeq" id="WP_202092364.1">
    <property type="nucleotide sequence ID" value="NZ_CP061035.1"/>
</dbReference>
<keyword evidence="3 6" id="KW-0285">Flavoprotein</keyword>
<dbReference type="SUPFAM" id="SSF47203">
    <property type="entry name" value="Acyl-CoA dehydrogenase C-terminal domain-like"/>
    <property type="match status" value="1"/>
</dbReference>
<evidence type="ECO:0000256" key="4">
    <source>
        <dbReference type="ARBA" id="ARBA00022827"/>
    </source>
</evidence>
<evidence type="ECO:0000256" key="5">
    <source>
        <dbReference type="ARBA" id="ARBA00023002"/>
    </source>
</evidence>
<protein>
    <submittedName>
        <fullName evidence="10">Acyl-CoA dehydrogenase family protein</fullName>
    </submittedName>
</protein>
<dbReference type="SUPFAM" id="SSF56645">
    <property type="entry name" value="Acyl-CoA dehydrogenase NM domain-like"/>
    <property type="match status" value="1"/>
</dbReference>
<evidence type="ECO:0000259" key="8">
    <source>
        <dbReference type="Pfam" id="PF02770"/>
    </source>
</evidence>